<feature type="compositionally biased region" description="Basic residues" evidence="1">
    <location>
        <begin position="130"/>
        <end position="140"/>
    </location>
</feature>
<feature type="compositionally biased region" description="Low complexity" evidence="1">
    <location>
        <begin position="150"/>
        <end position="165"/>
    </location>
</feature>
<evidence type="ECO:0000313" key="3">
    <source>
        <dbReference type="Proteomes" id="UP000000763"/>
    </source>
</evidence>
<feature type="compositionally biased region" description="Basic and acidic residues" evidence="1">
    <location>
        <begin position="171"/>
        <end position="200"/>
    </location>
</feature>
<organism evidence="2 3">
    <name type="scientific">Oryza sativa subsp. japonica</name>
    <name type="common">Rice</name>
    <dbReference type="NCBI Taxonomy" id="39947"/>
    <lineage>
        <taxon>Eukaryota</taxon>
        <taxon>Viridiplantae</taxon>
        <taxon>Streptophyta</taxon>
        <taxon>Embryophyta</taxon>
        <taxon>Tracheophyta</taxon>
        <taxon>Spermatophyta</taxon>
        <taxon>Magnoliopsida</taxon>
        <taxon>Liliopsida</taxon>
        <taxon>Poales</taxon>
        <taxon>Poaceae</taxon>
        <taxon>BOP clade</taxon>
        <taxon>Oryzoideae</taxon>
        <taxon>Oryzeae</taxon>
        <taxon>Oryzinae</taxon>
        <taxon>Oryza</taxon>
        <taxon>Oryza sativa</taxon>
    </lineage>
</organism>
<name>Q7DNB5_ORYSJ</name>
<dbReference type="EMBL" id="BX569684">
    <property type="protein sequence ID" value="CAE05798.1"/>
    <property type="molecule type" value="Genomic_DNA"/>
</dbReference>
<feature type="region of interest" description="Disordered" evidence="1">
    <location>
        <begin position="1"/>
        <end position="29"/>
    </location>
</feature>
<feature type="region of interest" description="Disordered" evidence="1">
    <location>
        <begin position="82"/>
        <end position="245"/>
    </location>
</feature>
<evidence type="ECO:0000313" key="2">
    <source>
        <dbReference type="EMBL" id="CAE05798.1"/>
    </source>
</evidence>
<dbReference type="AlphaFoldDB" id="Q7DNB5"/>
<evidence type="ECO:0000256" key="1">
    <source>
        <dbReference type="SAM" id="MobiDB-lite"/>
    </source>
</evidence>
<gene>
    <name evidence="2" type="primary">OSJNBb0046K02.8</name>
</gene>
<reference evidence="3" key="2">
    <citation type="journal article" date="2008" name="Nucleic Acids Res.">
        <title>The rice annotation project database (RAP-DB): 2008 update.</title>
        <authorList>
            <consortium name="The rice annotation project (RAP)"/>
        </authorList>
    </citation>
    <scope>GENOME REANNOTATION</scope>
    <source>
        <strain evidence="3">cv. Nipponbare</strain>
    </source>
</reference>
<sequence length="245" mass="26252">MGGRRWEPARRRRRTPADSTEGEAKPRTTLLARRCDAEGGGCAANGARVEEGPTGEIPARLMERPARHGGVLAKYGRRRGLAGQEDGFPVPGEVVATSAGAQETRQRRPEAEQWRQRHCCRRGCTSGGLHGKRRAGRRRGGTCEAEEDGGAASRRTGAAARAAGSGRRHGREKEDGGEKWCGRGGAREEAKRGQEREEIPFYRSQRGAGHGKGGDGAGNPAGGHECRSREGINPRQLGTGFKGKN</sequence>
<dbReference type="Proteomes" id="UP000000763">
    <property type="component" value="Chromosome 4"/>
</dbReference>
<feature type="compositionally biased region" description="Basic and acidic residues" evidence="1">
    <location>
        <begin position="104"/>
        <end position="115"/>
    </location>
</feature>
<proteinExistence type="predicted"/>
<protein>
    <submittedName>
        <fullName evidence="2">OSJNBb0046K02.8 protein</fullName>
    </submittedName>
</protein>
<reference evidence="3" key="1">
    <citation type="journal article" date="2005" name="Nature">
        <title>The map-based sequence of the rice genome.</title>
        <authorList>
            <consortium name="International rice genome sequencing project (IRGSP)"/>
            <person name="Matsumoto T."/>
            <person name="Wu J."/>
            <person name="Kanamori H."/>
            <person name="Katayose Y."/>
            <person name="Fujisawa M."/>
            <person name="Namiki N."/>
            <person name="Mizuno H."/>
            <person name="Yamamoto K."/>
            <person name="Antonio B.A."/>
            <person name="Baba T."/>
            <person name="Sakata K."/>
            <person name="Nagamura Y."/>
            <person name="Aoki H."/>
            <person name="Arikawa K."/>
            <person name="Arita K."/>
            <person name="Bito T."/>
            <person name="Chiden Y."/>
            <person name="Fujitsuka N."/>
            <person name="Fukunaka R."/>
            <person name="Hamada M."/>
            <person name="Harada C."/>
            <person name="Hayashi A."/>
            <person name="Hijishita S."/>
            <person name="Honda M."/>
            <person name="Hosokawa S."/>
            <person name="Ichikawa Y."/>
            <person name="Idonuma A."/>
            <person name="Iijima M."/>
            <person name="Ikeda M."/>
            <person name="Ikeno M."/>
            <person name="Ito K."/>
            <person name="Ito S."/>
            <person name="Ito T."/>
            <person name="Ito Y."/>
            <person name="Ito Y."/>
            <person name="Iwabuchi A."/>
            <person name="Kamiya K."/>
            <person name="Karasawa W."/>
            <person name="Kurita K."/>
            <person name="Katagiri S."/>
            <person name="Kikuta A."/>
            <person name="Kobayashi H."/>
            <person name="Kobayashi N."/>
            <person name="Machita K."/>
            <person name="Maehara T."/>
            <person name="Masukawa M."/>
            <person name="Mizubayashi T."/>
            <person name="Mukai Y."/>
            <person name="Nagasaki H."/>
            <person name="Nagata Y."/>
            <person name="Naito S."/>
            <person name="Nakashima M."/>
            <person name="Nakama Y."/>
            <person name="Nakamichi Y."/>
            <person name="Nakamura M."/>
            <person name="Meguro A."/>
            <person name="Negishi M."/>
            <person name="Ohta I."/>
            <person name="Ohta T."/>
            <person name="Okamoto M."/>
            <person name="Ono N."/>
            <person name="Saji S."/>
            <person name="Sakaguchi M."/>
            <person name="Sakai K."/>
            <person name="Shibata M."/>
            <person name="Shimokawa T."/>
            <person name="Song J."/>
            <person name="Takazaki Y."/>
            <person name="Terasawa K."/>
            <person name="Tsugane M."/>
            <person name="Tsuji K."/>
            <person name="Ueda S."/>
            <person name="Waki K."/>
            <person name="Yamagata H."/>
            <person name="Yamamoto M."/>
            <person name="Yamamoto S."/>
            <person name="Yamane H."/>
            <person name="Yoshiki S."/>
            <person name="Yoshihara R."/>
            <person name="Yukawa K."/>
            <person name="Zhong H."/>
            <person name="Yano M."/>
            <person name="Yuan Q."/>
            <person name="Ouyang S."/>
            <person name="Liu J."/>
            <person name="Jones K.M."/>
            <person name="Gansberger K."/>
            <person name="Moffat K."/>
            <person name="Hill J."/>
            <person name="Bera J."/>
            <person name="Fadrosh D."/>
            <person name="Jin S."/>
            <person name="Johri S."/>
            <person name="Kim M."/>
            <person name="Overton L."/>
            <person name="Reardon M."/>
            <person name="Tsitrin T."/>
            <person name="Vuong H."/>
            <person name="Weaver B."/>
            <person name="Ciecko A."/>
            <person name="Tallon L."/>
            <person name="Jackson J."/>
            <person name="Pai G."/>
            <person name="Aken S.V."/>
            <person name="Utterback T."/>
            <person name="Reidmuller S."/>
            <person name="Feldblyum T."/>
            <person name="Hsiao J."/>
            <person name="Zismann V."/>
            <person name="Iobst S."/>
            <person name="de Vazeille A.R."/>
            <person name="Buell C.R."/>
            <person name="Ying K."/>
            <person name="Li Y."/>
            <person name="Lu T."/>
            <person name="Huang Y."/>
            <person name="Zhao Q."/>
            <person name="Feng Q."/>
            <person name="Zhang L."/>
            <person name="Zhu J."/>
            <person name="Weng Q."/>
            <person name="Mu J."/>
            <person name="Lu Y."/>
            <person name="Fan D."/>
            <person name="Liu Y."/>
            <person name="Guan J."/>
            <person name="Zhang Y."/>
            <person name="Yu S."/>
            <person name="Liu X."/>
            <person name="Zhang Y."/>
            <person name="Hong G."/>
            <person name="Han B."/>
            <person name="Choisne N."/>
            <person name="Demange N."/>
            <person name="Orjeda G."/>
            <person name="Samain S."/>
            <person name="Cattolico L."/>
            <person name="Pelletier E."/>
            <person name="Couloux A."/>
            <person name="Segurens B."/>
            <person name="Wincker P."/>
            <person name="D'Hont A."/>
            <person name="Scarpelli C."/>
            <person name="Weissenbach J."/>
            <person name="Salanoubat M."/>
            <person name="Quetier F."/>
            <person name="Yu Y."/>
            <person name="Kim H.R."/>
            <person name="Rambo T."/>
            <person name="Currie J."/>
            <person name="Collura K."/>
            <person name="Luo M."/>
            <person name="Yang T."/>
            <person name="Ammiraju J.S.S."/>
            <person name="Engler F."/>
            <person name="Soderlund C."/>
            <person name="Wing R.A."/>
            <person name="Palmer L.E."/>
            <person name="de la Bastide M."/>
            <person name="Spiegel L."/>
            <person name="Nascimento L."/>
            <person name="Zutavern T."/>
            <person name="O'Shaughnessy A."/>
            <person name="Dike S."/>
            <person name="Dedhia N."/>
            <person name="Preston R."/>
            <person name="Balija V."/>
            <person name="McCombie W.R."/>
            <person name="Chow T."/>
            <person name="Chen H."/>
            <person name="Chung M."/>
            <person name="Chen C."/>
            <person name="Shaw J."/>
            <person name="Wu H."/>
            <person name="Hsiao K."/>
            <person name="Chao Y."/>
            <person name="Chu M."/>
            <person name="Cheng C."/>
            <person name="Hour A."/>
            <person name="Lee P."/>
            <person name="Lin S."/>
            <person name="Lin Y."/>
            <person name="Liou J."/>
            <person name="Liu S."/>
            <person name="Hsing Y."/>
            <person name="Raghuvanshi S."/>
            <person name="Mohanty A."/>
            <person name="Bharti A.K."/>
            <person name="Gaur A."/>
            <person name="Gupta V."/>
            <person name="Kumar D."/>
            <person name="Ravi V."/>
            <person name="Vij S."/>
            <person name="Kapur A."/>
            <person name="Khurana P."/>
            <person name="Khurana P."/>
            <person name="Khurana J.P."/>
            <person name="Tyagi A.K."/>
            <person name="Gaikwad K."/>
            <person name="Singh A."/>
            <person name="Dalal V."/>
            <person name="Srivastava S."/>
            <person name="Dixit A."/>
            <person name="Pal A.K."/>
            <person name="Ghazi I.A."/>
            <person name="Yadav M."/>
            <person name="Pandit A."/>
            <person name="Bhargava A."/>
            <person name="Sureshbabu K."/>
            <person name="Batra K."/>
            <person name="Sharma T.R."/>
            <person name="Mohapatra T."/>
            <person name="Singh N.K."/>
            <person name="Messing J."/>
            <person name="Nelson A.B."/>
            <person name="Fuks G."/>
            <person name="Kavchok S."/>
            <person name="Keizer G."/>
            <person name="Linton E."/>
            <person name="Llaca V."/>
            <person name="Song R."/>
            <person name="Tanyolac B."/>
            <person name="Young S."/>
            <person name="Ho-Il K."/>
            <person name="Hahn J.H."/>
            <person name="Sangsakoo G."/>
            <person name="Vanavichit A."/>
            <person name="de Mattos Luiz.A.T."/>
            <person name="Zimmer P.D."/>
            <person name="Malone G."/>
            <person name="Dellagostin O."/>
            <person name="de Oliveira A.C."/>
            <person name="Bevan M."/>
            <person name="Bancroft I."/>
            <person name="Minx P."/>
            <person name="Cordum H."/>
            <person name="Wilson R."/>
            <person name="Cheng Z."/>
            <person name="Jin W."/>
            <person name="Jiang J."/>
            <person name="Leong S.A."/>
            <person name="Iwama H."/>
            <person name="Gojobori T."/>
            <person name="Itoh T."/>
            <person name="Niimura Y."/>
            <person name="Fujii Y."/>
            <person name="Habara T."/>
            <person name="Sakai H."/>
            <person name="Sato Y."/>
            <person name="Wilson G."/>
            <person name="Kumar K."/>
            <person name="McCouch S."/>
            <person name="Juretic N."/>
            <person name="Hoen D."/>
            <person name="Wright S."/>
            <person name="Bruskiewich R."/>
            <person name="Bureau T."/>
            <person name="Miyao A."/>
            <person name="Hirochika H."/>
            <person name="Nishikawa T."/>
            <person name="Kadowaki K."/>
            <person name="Sugiura M."/>
            <person name="Burr B."/>
            <person name="Sasaki T."/>
        </authorList>
    </citation>
    <scope>NUCLEOTIDE SEQUENCE [LARGE SCALE GENOMIC DNA]</scope>
    <source>
        <strain evidence="3">cv. Nipponbare</strain>
    </source>
</reference>
<feature type="compositionally biased region" description="Gly residues" evidence="1">
    <location>
        <begin position="208"/>
        <end position="221"/>
    </location>
</feature>
<accession>Q7DNB5</accession>